<accession>A0A9Q9FCM1</accession>
<dbReference type="InterPro" id="IPR003959">
    <property type="entry name" value="ATPase_AAA_core"/>
</dbReference>
<gene>
    <name evidence="5" type="ORF">GPU96_11g21500</name>
</gene>
<sequence>MRDIEASKCYKVEKKTESDEEEYEEVQKRTKGNNPEGNRRNINNDILGALIYRRILKDYGMKQKKTKASKTQPNTPKLRDVFYLIIVVLIIAYVMYKMIFATDGRHSQVPKGGEQKSEDRDKPSFRDGSEFENVSYFGKEDLMIQVISQVTKIVNLLKTVPEKDLHKNIETTQRNFLFHGPPGTGKTLFMKKLIYLVDLNIKFLKMRNEMGEEEFERMDHNEKLIRARQMDSLTRITFVTPSSLNNKYVGETEKNIRELFQSANDGRYWATFVFIDEVDVFFSKRSDKSQDYTLKAQTEFLNTIGGACDKISSNVFLFGATNLYDVLDDAFKRRFSGVYEFSLPSDEERLEILEEYLGDCNREITNRIGDLVRMTNGMAQSRIVDILKKISFINDGNVDEISWKDLRRAFEDGDPKKKGTDGSDVEVVKSLKKFYFLEPRPRNKNVEILANNKD</sequence>
<proteinExistence type="inferred from homology"/>
<evidence type="ECO:0000256" key="2">
    <source>
        <dbReference type="SAM" id="MobiDB-lite"/>
    </source>
</evidence>
<dbReference type="InterPro" id="IPR050304">
    <property type="entry name" value="MT-severing_AAA_ATPase"/>
</dbReference>
<dbReference type="PANTHER" id="PTHR23074">
    <property type="entry name" value="AAA DOMAIN-CONTAINING"/>
    <property type="match status" value="1"/>
</dbReference>
<dbReference type="GO" id="GO:0005524">
    <property type="term" value="F:ATP binding"/>
    <property type="evidence" value="ECO:0007669"/>
    <property type="project" value="UniProtKB-KW"/>
</dbReference>
<feature type="transmembrane region" description="Helical" evidence="3">
    <location>
        <begin position="81"/>
        <end position="100"/>
    </location>
</feature>
<organism evidence="5 6">
    <name type="scientific">Encephalitozoon hellem</name>
    <name type="common">Microsporidian parasite</name>
    <dbReference type="NCBI Taxonomy" id="27973"/>
    <lineage>
        <taxon>Eukaryota</taxon>
        <taxon>Fungi</taxon>
        <taxon>Fungi incertae sedis</taxon>
        <taxon>Microsporidia</taxon>
        <taxon>Unikaryonidae</taxon>
        <taxon>Encephalitozoon</taxon>
    </lineage>
</organism>
<dbReference type="Pfam" id="PF00004">
    <property type="entry name" value="AAA"/>
    <property type="match status" value="1"/>
</dbReference>
<evidence type="ECO:0000256" key="3">
    <source>
        <dbReference type="SAM" id="Phobius"/>
    </source>
</evidence>
<evidence type="ECO:0000259" key="4">
    <source>
        <dbReference type="SMART" id="SM00382"/>
    </source>
</evidence>
<dbReference type="InterPro" id="IPR027417">
    <property type="entry name" value="P-loop_NTPase"/>
</dbReference>
<keyword evidence="3" id="KW-0472">Membrane</keyword>
<dbReference type="PROSITE" id="PS00674">
    <property type="entry name" value="AAA"/>
    <property type="match status" value="1"/>
</dbReference>
<evidence type="ECO:0000256" key="1">
    <source>
        <dbReference type="RuleBase" id="RU003651"/>
    </source>
</evidence>
<keyword evidence="3" id="KW-0812">Transmembrane</keyword>
<keyword evidence="1" id="KW-0547">Nucleotide-binding</keyword>
<feature type="domain" description="AAA+ ATPase" evidence="4">
    <location>
        <begin position="172"/>
        <end position="345"/>
    </location>
</feature>
<reference evidence="5" key="1">
    <citation type="submission" date="2021-05" db="EMBL/GenBank/DDBJ databases">
        <title>Encephalitozoon hellem ATCC 50604 Complete Genome.</title>
        <authorList>
            <person name="Mascarenhas dos Santos A.C."/>
            <person name="Julian A.T."/>
            <person name="Pombert J.-F."/>
        </authorList>
    </citation>
    <scope>NUCLEOTIDE SEQUENCE</scope>
    <source>
        <strain evidence="5">ATCC 50604</strain>
    </source>
</reference>
<feature type="compositionally biased region" description="Basic and acidic residues" evidence="2">
    <location>
        <begin position="113"/>
        <end position="127"/>
    </location>
</feature>
<dbReference type="InterPro" id="IPR003960">
    <property type="entry name" value="ATPase_AAA_CS"/>
</dbReference>
<dbReference type="SUPFAM" id="SSF52540">
    <property type="entry name" value="P-loop containing nucleoside triphosphate hydrolases"/>
    <property type="match status" value="1"/>
</dbReference>
<dbReference type="PANTHER" id="PTHR23074:SF83">
    <property type="entry name" value="VACUOLAR PROTEIN SORTING-ASSOCIATED PROTEIN 4A"/>
    <property type="match status" value="1"/>
</dbReference>
<dbReference type="Gene3D" id="3.40.50.300">
    <property type="entry name" value="P-loop containing nucleotide triphosphate hydrolases"/>
    <property type="match status" value="1"/>
</dbReference>
<evidence type="ECO:0000313" key="6">
    <source>
        <dbReference type="Proteomes" id="UP001059546"/>
    </source>
</evidence>
<name>A0A9Q9FCM1_ENCHE</name>
<protein>
    <submittedName>
        <fullName evidence="5">AAA ATPase</fullName>
    </submittedName>
</protein>
<dbReference type="CDD" id="cd19481">
    <property type="entry name" value="RecA-like_protease"/>
    <property type="match status" value="1"/>
</dbReference>
<keyword evidence="1" id="KW-0067">ATP-binding</keyword>
<keyword evidence="3" id="KW-1133">Transmembrane helix</keyword>
<dbReference type="EMBL" id="CP075157">
    <property type="protein sequence ID" value="UTX44350.1"/>
    <property type="molecule type" value="Genomic_DNA"/>
</dbReference>
<dbReference type="Proteomes" id="UP001059546">
    <property type="component" value="Chromosome XI"/>
</dbReference>
<dbReference type="AlphaFoldDB" id="A0A9Q9FCM1"/>
<dbReference type="InterPro" id="IPR003593">
    <property type="entry name" value="AAA+_ATPase"/>
</dbReference>
<evidence type="ECO:0000313" key="5">
    <source>
        <dbReference type="EMBL" id="UTX44350.1"/>
    </source>
</evidence>
<feature type="region of interest" description="Disordered" evidence="2">
    <location>
        <begin position="13"/>
        <end position="40"/>
    </location>
</feature>
<dbReference type="GO" id="GO:0016887">
    <property type="term" value="F:ATP hydrolysis activity"/>
    <property type="evidence" value="ECO:0007669"/>
    <property type="project" value="InterPro"/>
</dbReference>
<feature type="region of interest" description="Disordered" evidence="2">
    <location>
        <begin position="106"/>
        <end position="127"/>
    </location>
</feature>
<dbReference type="SMART" id="SM00382">
    <property type="entry name" value="AAA"/>
    <property type="match status" value="1"/>
</dbReference>
<comment type="similarity">
    <text evidence="1">Belongs to the AAA ATPase family.</text>
</comment>